<dbReference type="AlphaFoldDB" id="A0AAN9S9E4"/>
<evidence type="ECO:0000313" key="1">
    <source>
        <dbReference type="EMBL" id="KAK7390069.1"/>
    </source>
</evidence>
<evidence type="ECO:0000313" key="2">
    <source>
        <dbReference type="Proteomes" id="UP001386955"/>
    </source>
</evidence>
<name>A0AAN9S9E4_PSOTE</name>
<protein>
    <submittedName>
        <fullName evidence="1">Uncharacterized protein</fullName>
    </submittedName>
</protein>
<gene>
    <name evidence="1" type="ORF">VNO78_25368</name>
</gene>
<proteinExistence type="predicted"/>
<organism evidence="1 2">
    <name type="scientific">Psophocarpus tetragonolobus</name>
    <name type="common">Winged bean</name>
    <name type="synonym">Dolichos tetragonolobus</name>
    <dbReference type="NCBI Taxonomy" id="3891"/>
    <lineage>
        <taxon>Eukaryota</taxon>
        <taxon>Viridiplantae</taxon>
        <taxon>Streptophyta</taxon>
        <taxon>Embryophyta</taxon>
        <taxon>Tracheophyta</taxon>
        <taxon>Spermatophyta</taxon>
        <taxon>Magnoliopsida</taxon>
        <taxon>eudicotyledons</taxon>
        <taxon>Gunneridae</taxon>
        <taxon>Pentapetalae</taxon>
        <taxon>rosids</taxon>
        <taxon>fabids</taxon>
        <taxon>Fabales</taxon>
        <taxon>Fabaceae</taxon>
        <taxon>Papilionoideae</taxon>
        <taxon>50 kb inversion clade</taxon>
        <taxon>NPAAA clade</taxon>
        <taxon>indigoferoid/millettioid clade</taxon>
        <taxon>Phaseoleae</taxon>
        <taxon>Psophocarpus</taxon>
    </lineage>
</organism>
<comment type="caution">
    <text evidence="1">The sequence shown here is derived from an EMBL/GenBank/DDBJ whole genome shotgun (WGS) entry which is preliminary data.</text>
</comment>
<dbReference type="Proteomes" id="UP001386955">
    <property type="component" value="Unassembled WGS sequence"/>
</dbReference>
<sequence>MFQHALCSYSGRCYKTPTLWLLDLAMLMKRKPFEIKIYSSCGGKAACIYLLQPHLVGASTPSQCLSFDDEKHQENVLMAEKDEFISLLTMTVIEGK</sequence>
<dbReference type="EMBL" id="JAYMYS010000006">
    <property type="protein sequence ID" value="KAK7390069.1"/>
    <property type="molecule type" value="Genomic_DNA"/>
</dbReference>
<keyword evidence="2" id="KW-1185">Reference proteome</keyword>
<reference evidence="1 2" key="1">
    <citation type="submission" date="2024-01" db="EMBL/GenBank/DDBJ databases">
        <title>The genomes of 5 underutilized Papilionoideae crops provide insights into root nodulation and disease resistanc.</title>
        <authorList>
            <person name="Jiang F."/>
        </authorList>
    </citation>
    <scope>NUCLEOTIDE SEQUENCE [LARGE SCALE GENOMIC DNA]</scope>
    <source>
        <strain evidence="1">DUOXIRENSHENG_FW03</strain>
        <tissue evidence="1">Leaves</tissue>
    </source>
</reference>
<accession>A0AAN9S9E4</accession>